<dbReference type="EMBL" id="CP060716">
    <property type="protein sequence ID" value="QNN61869.1"/>
    <property type="molecule type" value="Genomic_DNA"/>
</dbReference>
<keyword evidence="5 8" id="KW-0067">ATP-binding</keyword>
<evidence type="ECO:0000256" key="8">
    <source>
        <dbReference type="PROSITE-ProRule" id="PRU00409"/>
    </source>
</evidence>
<dbReference type="InterPro" id="IPR011054">
    <property type="entry name" value="Rudment_hybrid_motif"/>
</dbReference>
<dbReference type="AlphaFoldDB" id="A0A7G9S1Z4"/>
<dbReference type="InterPro" id="IPR000089">
    <property type="entry name" value="Biotin_lipoyl"/>
</dbReference>
<feature type="domain" description="Lipoyl-binding" evidence="9">
    <location>
        <begin position="509"/>
        <end position="585"/>
    </location>
</feature>
<dbReference type="FunFam" id="3.40.50.20:FF:000010">
    <property type="entry name" value="Propionyl-CoA carboxylase subunit alpha"/>
    <property type="match status" value="1"/>
</dbReference>
<dbReference type="SMART" id="SM00878">
    <property type="entry name" value="Biotin_carb_C"/>
    <property type="match status" value="1"/>
</dbReference>
<dbReference type="SUPFAM" id="SSF56059">
    <property type="entry name" value="Glutathione synthetase ATP-binding domain-like"/>
    <property type="match status" value="1"/>
</dbReference>
<comment type="catalytic activity">
    <reaction evidence="7">
        <text>N(6)-biotinyl-L-lysyl-[protein] + hydrogencarbonate + ATP = N(6)-carboxybiotinyl-L-lysyl-[protein] + ADP + phosphate + H(+)</text>
        <dbReference type="Rhea" id="RHEA:13501"/>
        <dbReference type="Rhea" id="RHEA-COMP:10505"/>
        <dbReference type="Rhea" id="RHEA-COMP:10506"/>
        <dbReference type="ChEBI" id="CHEBI:15378"/>
        <dbReference type="ChEBI" id="CHEBI:17544"/>
        <dbReference type="ChEBI" id="CHEBI:30616"/>
        <dbReference type="ChEBI" id="CHEBI:43474"/>
        <dbReference type="ChEBI" id="CHEBI:83144"/>
        <dbReference type="ChEBI" id="CHEBI:83145"/>
        <dbReference type="ChEBI" id="CHEBI:456216"/>
        <dbReference type="EC" id="6.3.4.14"/>
    </reaction>
    <physiologicalReaction direction="left-to-right" evidence="7">
        <dbReference type="Rhea" id="RHEA:13502"/>
    </physiologicalReaction>
</comment>
<dbReference type="InterPro" id="IPR011764">
    <property type="entry name" value="Biotin_carboxylation_dom"/>
</dbReference>
<evidence type="ECO:0000256" key="6">
    <source>
        <dbReference type="ARBA" id="ARBA00023267"/>
    </source>
</evidence>
<accession>A0A7G9S1Z4</accession>
<keyword evidence="6" id="KW-0092">Biotin</keyword>
<evidence type="ECO:0000256" key="4">
    <source>
        <dbReference type="ARBA" id="ARBA00022741"/>
    </source>
</evidence>
<dbReference type="EC" id="6.3.4.14" evidence="2"/>
<dbReference type="CDD" id="cd06850">
    <property type="entry name" value="biotinyl_domain"/>
    <property type="match status" value="1"/>
</dbReference>
<dbReference type="Proteomes" id="UP000515934">
    <property type="component" value="Chromosome"/>
</dbReference>
<dbReference type="InterPro" id="IPR011053">
    <property type="entry name" value="Single_hybrid_motif"/>
</dbReference>
<proteinExistence type="predicted"/>
<feature type="domain" description="ATP-grasp" evidence="10">
    <location>
        <begin position="122"/>
        <end position="319"/>
    </location>
</feature>
<dbReference type="SUPFAM" id="SSF51230">
    <property type="entry name" value="Single hybrid motif"/>
    <property type="match status" value="1"/>
</dbReference>
<dbReference type="Pfam" id="PF02786">
    <property type="entry name" value="CPSase_L_D2"/>
    <property type="match status" value="1"/>
</dbReference>
<comment type="cofactor">
    <cofactor evidence="1">
        <name>biotin</name>
        <dbReference type="ChEBI" id="CHEBI:57586"/>
    </cofactor>
</comment>
<dbReference type="InterPro" id="IPR011761">
    <property type="entry name" value="ATP-grasp"/>
</dbReference>
<evidence type="ECO:0000259" key="9">
    <source>
        <dbReference type="PROSITE" id="PS50968"/>
    </source>
</evidence>
<name>A0A7G9S1Z4_9MICO</name>
<dbReference type="InterPro" id="IPR050856">
    <property type="entry name" value="Biotin_carboxylase_complex"/>
</dbReference>
<dbReference type="PANTHER" id="PTHR18866:SF33">
    <property type="entry name" value="METHYLCROTONOYL-COA CARBOXYLASE SUBUNIT ALPHA, MITOCHONDRIAL-RELATED"/>
    <property type="match status" value="1"/>
</dbReference>
<dbReference type="GO" id="GO:0046872">
    <property type="term" value="F:metal ion binding"/>
    <property type="evidence" value="ECO:0007669"/>
    <property type="project" value="InterPro"/>
</dbReference>
<dbReference type="KEGG" id="ldn:H9L06_05890"/>
<dbReference type="PROSITE" id="PS50968">
    <property type="entry name" value="BIOTINYL_LIPOYL"/>
    <property type="match status" value="1"/>
</dbReference>
<dbReference type="Pfam" id="PF02785">
    <property type="entry name" value="Biotin_carb_C"/>
    <property type="match status" value="1"/>
</dbReference>
<dbReference type="PANTHER" id="PTHR18866">
    <property type="entry name" value="CARBOXYLASE:PYRUVATE/ACETYL-COA/PROPIONYL-COA CARBOXYLASE"/>
    <property type="match status" value="1"/>
</dbReference>
<evidence type="ECO:0000256" key="5">
    <source>
        <dbReference type="ARBA" id="ARBA00022840"/>
    </source>
</evidence>
<dbReference type="InterPro" id="IPR013815">
    <property type="entry name" value="ATP_grasp_subdomain_1"/>
</dbReference>
<dbReference type="Gene3D" id="3.30.1490.20">
    <property type="entry name" value="ATP-grasp fold, A domain"/>
    <property type="match status" value="1"/>
</dbReference>
<keyword evidence="4 8" id="KW-0547">Nucleotide-binding</keyword>
<feature type="domain" description="Biotin carboxylation" evidence="11">
    <location>
        <begin position="3"/>
        <end position="446"/>
    </location>
</feature>
<evidence type="ECO:0000313" key="12">
    <source>
        <dbReference type="EMBL" id="QNN61869.1"/>
    </source>
</evidence>
<evidence type="ECO:0000256" key="1">
    <source>
        <dbReference type="ARBA" id="ARBA00001953"/>
    </source>
</evidence>
<dbReference type="PROSITE" id="PS50979">
    <property type="entry name" value="BC"/>
    <property type="match status" value="1"/>
</dbReference>
<dbReference type="FunFam" id="2.40.50.100:FF:000003">
    <property type="entry name" value="Acetyl-CoA carboxylase biotin carboxyl carrier protein"/>
    <property type="match status" value="1"/>
</dbReference>
<dbReference type="Gene3D" id="2.40.50.100">
    <property type="match status" value="1"/>
</dbReference>
<reference evidence="12 13" key="1">
    <citation type="submission" date="2020-08" db="EMBL/GenBank/DDBJ databases">
        <title>Genome sequence of Leucobacter denitrificans KACC 14055T.</title>
        <authorList>
            <person name="Hyun D.-W."/>
            <person name="Bae J.-W."/>
        </authorList>
    </citation>
    <scope>NUCLEOTIDE SEQUENCE [LARGE SCALE GENOMIC DNA]</scope>
    <source>
        <strain evidence="12 13">KACC 14055</strain>
    </source>
</reference>
<dbReference type="Gene3D" id="3.30.470.20">
    <property type="entry name" value="ATP-grasp fold, B domain"/>
    <property type="match status" value="1"/>
</dbReference>
<dbReference type="InterPro" id="IPR005482">
    <property type="entry name" value="Biotin_COase_C"/>
</dbReference>
<evidence type="ECO:0000259" key="11">
    <source>
        <dbReference type="PROSITE" id="PS50979"/>
    </source>
</evidence>
<dbReference type="SUPFAM" id="SSF51246">
    <property type="entry name" value="Rudiment single hybrid motif"/>
    <property type="match status" value="1"/>
</dbReference>
<keyword evidence="3" id="KW-0436">Ligase</keyword>
<dbReference type="GO" id="GO:0004075">
    <property type="term" value="F:biotin carboxylase activity"/>
    <property type="evidence" value="ECO:0007669"/>
    <property type="project" value="UniProtKB-EC"/>
</dbReference>
<dbReference type="InterPro" id="IPR005479">
    <property type="entry name" value="CPAse_ATP-bd"/>
</dbReference>
<protein>
    <recommendedName>
        <fullName evidence="2">biotin carboxylase</fullName>
        <ecNumber evidence="2">6.3.4.14</ecNumber>
    </recommendedName>
</protein>
<dbReference type="GO" id="GO:0005524">
    <property type="term" value="F:ATP binding"/>
    <property type="evidence" value="ECO:0007669"/>
    <property type="project" value="UniProtKB-UniRule"/>
</dbReference>
<dbReference type="FunFam" id="3.30.1490.20:FF:000003">
    <property type="entry name" value="acetyl-CoA carboxylase isoform X1"/>
    <property type="match status" value="1"/>
</dbReference>
<dbReference type="InterPro" id="IPR005481">
    <property type="entry name" value="BC-like_N"/>
</dbReference>
<dbReference type="Gene3D" id="3.40.50.20">
    <property type="match status" value="1"/>
</dbReference>
<dbReference type="Pfam" id="PF00364">
    <property type="entry name" value="Biotin_lipoyl"/>
    <property type="match status" value="1"/>
</dbReference>
<dbReference type="InterPro" id="IPR016185">
    <property type="entry name" value="PreATP-grasp_dom_sf"/>
</dbReference>
<dbReference type="SUPFAM" id="SSF52440">
    <property type="entry name" value="PreATP-grasp domain"/>
    <property type="match status" value="1"/>
</dbReference>
<organism evidence="12 13">
    <name type="scientific">Leucobacter denitrificans</name>
    <dbReference type="NCBI Taxonomy" id="683042"/>
    <lineage>
        <taxon>Bacteria</taxon>
        <taxon>Bacillati</taxon>
        <taxon>Actinomycetota</taxon>
        <taxon>Actinomycetes</taxon>
        <taxon>Micrococcales</taxon>
        <taxon>Microbacteriaceae</taxon>
        <taxon>Leucobacter</taxon>
    </lineage>
</organism>
<evidence type="ECO:0000313" key="13">
    <source>
        <dbReference type="Proteomes" id="UP000515934"/>
    </source>
</evidence>
<dbReference type="PROSITE" id="PS00867">
    <property type="entry name" value="CPSASE_2"/>
    <property type="match status" value="1"/>
</dbReference>
<dbReference type="RefSeq" id="WP_187554340.1">
    <property type="nucleotide sequence ID" value="NZ_CP060716.1"/>
</dbReference>
<gene>
    <name evidence="12" type="ORF">H9L06_05890</name>
</gene>
<keyword evidence="13" id="KW-1185">Reference proteome</keyword>
<dbReference type="PROSITE" id="PS50975">
    <property type="entry name" value="ATP_GRASP"/>
    <property type="match status" value="1"/>
</dbReference>
<evidence type="ECO:0000256" key="7">
    <source>
        <dbReference type="ARBA" id="ARBA00048501"/>
    </source>
</evidence>
<sequence length="588" mass="62683">MSRIRKVLIANRGEIAVRIIRAAADSGIASVAVYADQDRDALHAQLADEAYALGGSTSAETYLVIDKILGVARRSGADAVHPGYGFLAENAEFAKAVIDQGLTWIGPSPEAIERLGDKVSARHVAEKVNAPLAPGTSDPVAGAEEVLAFADQVGLPVAIKAAFGGGGRGLKVAYERDEVADLFESATREAVAAFGRGECFVEKFLEKPRHVETQCLADSHGNVVVVSTRDCSLQRRHQKLVEEAPAPFLSDEQNEKLYAASKAILKEVGYVGAGTCEFLVAIDGTISFLEVNTRLQVEHPVSEEITGIDLVREQFRIAEGGVLDYDDPVTHGHSIEFRLNGEDAGNGFLPAPGPVALFKPASGPGVRIDTGVETGDVVSGAFDSMLGKLIVTGSTREEALQRARRALDEFEIQGLPTVLPFHRKIVRDPAFTAPDGDFKVYTTWIENEFENDIAPWEGETPPLANDPRRQEVVVEVAGRRIEVSMPTTLLPLADQDVTRGPAPKRAKGLGVAATTGDAVLAPMQATVVKVLAEAGQEVQEGDLLLVLEAMKMEQSVYAHRAGTVSTIDAPVGQTVPSGHLLLAITDAV</sequence>
<evidence type="ECO:0000259" key="10">
    <source>
        <dbReference type="PROSITE" id="PS50975"/>
    </source>
</evidence>
<dbReference type="PROSITE" id="PS00188">
    <property type="entry name" value="BIOTIN"/>
    <property type="match status" value="1"/>
</dbReference>
<evidence type="ECO:0000256" key="3">
    <source>
        <dbReference type="ARBA" id="ARBA00022598"/>
    </source>
</evidence>
<dbReference type="InterPro" id="IPR001882">
    <property type="entry name" value="Biotin_BS"/>
</dbReference>
<dbReference type="Pfam" id="PF00289">
    <property type="entry name" value="Biotin_carb_N"/>
    <property type="match status" value="1"/>
</dbReference>
<evidence type="ECO:0000256" key="2">
    <source>
        <dbReference type="ARBA" id="ARBA00013263"/>
    </source>
</evidence>